<evidence type="ECO:0000256" key="1">
    <source>
        <dbReference type="SAM" id="MobiDB-lite"/>
    </source>
</evidence>
<name>A0A0D3ILP0_EMIH1</name>
<evidence type="ECO:0000313" key="2">
    <source>
        <dbReference type="EnsemblProtists" id="EOD12175"/>
    </source>
</evidence>
<protein>
    <recommendedName>
        <fullName evidence="4">Protein FRA10AC1</fullName>
    </recommendedName>
</protein>
<dbReference type="Proteomes" id="UP000013827">
    <property type="component" value="Unassembled WGS sequence"/>
</dbReference>
<dbReference type="GeneID" id="19046387"/>
<feature type="region of interest" description="Disordered" evidence="1">
    <location>
        <begin position="136"/>
        <end position="171"/>
    </location>
</feature>
<dbReference type="Pfam" id="PF09725">
    <property type="entry name" value="Fra10Ac1"/>
    <property type="match status" value="1"/>
</dbReference>
<dbReference type="KEGG" id="ehx:EMIHUDRAFT_45321"/>
<evidence type="ECO:0008006" key="4">
    <source>
        <dbReference type="Google" id="ProtNLM"/>
    </source>
</evidence>
<proteinExistence type="predicted"/>
<accession>A0A0D3ILP0</accession>
<organism evidence="2 3">
    <name type="scientific">Emiliania huxleyi (strain CCMP1516)</name>
    <dbReference type="NCBI Taxonomy" id="280463"/>
    <lineage>
        <taxon>Eukaryota</taxon>
        <taxon>Haptista</taxon>
        <taxon>Haptophyta</taxon>
        <taxon>Prymnesiophyceae</taxon>
        <taxon>Isochrysidales</taxon>
        <taxon>Noelaerhabdaceae</taxon>
        <taxon>Emiliania</taxon>
    </lineage>
</organism>
<dbReference type="HOGENOM" id="CLU_061714_4_0_1"/>
<dbReference type="STRING" id="2903.R1DC65"/>
<dbReference type="EnsemblProtists" id="EOD12175">
    <property type="protein sequence ID" value="EOD12175"/>
    <property type="gene ID" value="EMIHUDRAFT_45319"/>
</dbReference>
<evidence type="ECO:0000313" key="3">
    <source>
        <dbReference type="Proteomes" id="UP000013827"/>
    </source>
</evidence>
<dbReference type="KEGG" id="ehx:EMIHUDRAFT_45319"/>
<dbReference type="RefSeq" id="XP_005764604.1">
    <property type="nucleotide sequence ID" value="XM_005764547.1"/>
</dbReference>
<dbReference type="GO" id="GO:0016791">
    <property type="term" value="F:phosphatase activity"/>
    <property type="evidence" value="ECO:0007669"/>
    <property type="project" value="TreeGrafter"/>
</dbReference>
<keyword evidence="3" id="KW-1185">Reference proteome</keyword>
<feature type="compositionally biased region" description="Basic and acidic residues" evidence="1">
    <location>
        <begin position="138"/>
        <end position="148"/>
    </location>
</feature>
<sequence>RTDADVVREKHRFLWDRDDGAARRRPTWGDGGGSDGLTWEEKLAKRYHDRLFKEYALADMSRYREGAIGLRWRTEREVLEGRGHFSCGNKACASTGPLTSYELLFRYDERGATREALVKLRCCDACAYKLHYRKNKERRREERREERRRARREGKARKRRRSEGGGEGDDE</sequence>
<dbReference type="EnsemblProtists" id="EOD18386">
    <property type="protein sequence ID" value="EOD18386"/>
    <property type="gene ID" value="EMIHUDRAFT_45321"/>
</dbReference>
<dbReference type="InterPro" id="IPR050645">
    <property type="entry name" value="Histidine_acid_phosphatase"/>
</dbReference>
<feature type="compositionally biased region" description="Basic residues" evidence="1">
    <location>
        <begin position="149"/>
        <end position="161"/>
    </location>
</feature>
<dbReference type="PANTHER" id="PTHR11567:SF25">
    <property type="entry name" value="PROTEIN FRA10AC1"/>
    <property type="match status" value="1"/>
</dbReference>
<dbReference type="RefSeq" id="XP_005770815.1">
    <property type="nucleotide sequence ID" value="XM_005770758.1"/>
</dbReference>
<dbReference type="eggNOG" id="KOG1297">
    <property type="taxonomic scope" value="Eukaryota"/>
</dbReference>
<reference evidence="2" key="2">
    <citation type="submission" date="2024-10" db="UniProtKB">
        <authorList>
            <consortium name="EnsemblProtists"/>
        </authorList>
    </citation>
    <scope>IDENTIFICATION</scope>
</reference>
<dbReference type="OMA" id="NTRCALH"/>
<dbReference type="InterPro" id="IPR019129">
    <property type="entry name" value="Folate-sensitive_fs_Fra10Ac1"/>
</dbReference>
<dbReference type="PANTHER" id="PTHR11567">
    <property type="entry name" value="ACID PHOSPHATASE-RELATED"/>
    <property type="match status" value="1"/>
</dbReference>
<dbReference type="GeneID" id="17258318"/>
<dbReference type="AlphaFoldDB" id="A0A0D3ILP0"/>
<reference evidence="3" key="1">
    <citation type="journal article" date="2013" name="Nature">
        <title>Pan genome of the phytoplankton Emiliania underpins its global distribution.</title>
        <authorList>
            <person name="Read B.A."/>
            <person name="Kegel J."/>
            <person name="Klute M.J."/>
            <person name="Kuo A."/>
            <person name="Lefebvre S.C."/>
            <person name="Maumus F."/>
            <person name="Mayer C."/>
            <person name="Miller J."/>
            <person name="Monier A."/>
            <person name="Salamov A."/>
            <person name="Young J."/>
            <person name="Aguilar M."/>
            <person name="Claverie J.M."/>
            <person name="Frickenhaus S."/>
            <person name="Gonzalez K."/>
            <person name="Herman E.K."/>
            <person name="Lin Y.C."/>
            <person name="Napier J."/>
            <person name="Ogata H."/>
            <person name="Sarno A.F."/>
            <person name="Shmutz J."/>
            <person name="Schroeder D."/>
            <person name="de Vargas C."/>
            <person name="Verret F."/>
            <person name="von Dassow P."/>
            <person name="Valentin K."/>
            <person name="Van de Peer Y."/>
            <person name="Wheeler G."/>
            <person name="Dacks J.B."/>
            <person name="Delwiche C.F."/>
            <person name="Dyhrman S.T."/>
            <person name="Glockner G."/>
            <person name="John U."/>
            <person name="Richards T."/>
            <person name="Worden A.Z."/>
            <person name="Zhang X."/>
            <person name="Grigoriev I.V."/>
            <person name="Allen A.E."/>
            <person name="Bidle K."/>
            <person name="Borodovsky M."/>
            <person name="Bowler C."/>
            <person name="Brownlee C."/>
            <person name="Cock J.M."/>
            <person name="Elias M."/>
            <person name="Gladyshev V.N."/>
            <person name="Groth M."/>
            <person name="Guda C."/>
            <person name="Hadaegh A."/>
            <person name="Iglesias-Rodriguez M.D."/>
            <person name="Jenkins J."/>
            <person name="Jones B.M."/>
            <person name="Lawson T."/>
            <person name="Leese F."/>
            <person name="Lindquist E."/>
            <person name="Lobanov A."/>
            <person name="Lomsadze A."/>
            <person name="Malik S.B."/>
            <person name="Marsh M.E."/>
            <person name="Mackinder L."/>
            <person name="Mock T."/>
            <person name="Mueller-Roeber B."/>
            <person name="Pagarete A."/>
            <person name="Parker M."/>
            <person name="Probert I."/>
            <person name="Quesneville H."/>
            <person name="Raines C."/>
            <person name="Rensing S.A."/>
            <person name="Riano-Pachon D.M."/>
            <person name="Richier S."/>
            <person name="Rokitta S."/>
            <person name="Shiraiwa Y."/>
            <person name="Soanes D.M."/>
            <person name="van der Giezen M."/>
            <person name="Wahlund T.M."/>
            <person name="Williams B."/>
            <person name="Wilson W."/>
            <person name="Wolfe G."/>
            <person name="Wurch L.L."/>
        </authorList>
    </citation>
    <scope>NUCLEOTIDE SEQUENCE</scope>
</reference>
<dbReference type="PaxDb" id="2903-EOD12175"/>